<organism evidence="3 4">
    <name type="scientific">Arthrobacter gallicola</name>
    <dbReference type="NCBI Taxonomy" id="2762225"/>
    <lineage>
        <taxon>Bacteria</taxon>
        <taxon>Bacillati</taxon>
        <taxon>Actinomycetota</taxon>
        <taxon>Actinomycetes</taxon>
        <taxon>Micrococcales</taxon>
        <taxon>Micrococcaceae</taxon>
        <taxon>Arthrobacter</taxon>
    </lineage>
</organism>
<dbReference type="SUPFAM" id="SSF55961">
    <property type="entry name" value="Bet v1-like"/>
    <property type="match status" value="1"/>
</dbReference>
<accession>A0ABR8UPL5</accession>
<sequence>MPFVARWRDAFGTAGRPYRRALGAAAAAGSAAGIYLRLIQHRRQQRSMPPSGHRMPGDAVLSGPVSQHTRSILISASAPEIWSFVNLLSHGRTGWYLLDRLSAPDSSAPDSKAAGSSAPGAESPGADSPRSDSPGADSPRSDSPGADSPGSDSAGSADAPDFTVPDSRSQGVPAPRRFFTLLPAADTGDGIGDDIADLLQPGTGHRLRIKEVQPNEWMLWTDGDGRSTWLWLLQPVRSGQTRLLVRGRFRYRLRPGGLAALPLDAVDWATMRRCLTSIRDRAVLWSATRPGGA</sequence>
<evidence type="ECO:0008006" key="5">
    <source>
        <dbReference type="Google" id="ProtNLM"/>
    </source>
</evidence>
<keyword evidence="4" id="KW-1185">Reference proteome</keyword>
<feature type="compositionally biased region" description="Low complexity" evidence="1">
    <location>
        <begin position="106"/>
        <end position="128"/>
    </location>
</feature>
<feature type="compositionally biased region" description="Low complexity" evidence="1">
    <location>
        <begin position="136"/>
        <end position="161"/>
    </location>
</feature>
<comment type="caution">
    <text evidence="3">The sequence shown here is derived from an EMBL/GenBank/DDBJ whole genome shotgun (WGS) entry which is preliminary data.</text>
</comment>
<keyword evidence="2" id="KW-0812">Transmembrane</keyword>
<keyword evidence="2" id="KW-0472">Membrane</keyword>
<evidence type="ECO:0000313" key="3">
    <source>
        <dbReference type="EMBL" id="MBD7994307.1"/>
    </source>
</evidence>
<name>A0ABR8UPL5_9MICC</name>
<dbReference type="RefSeq" id="WP_191806655.1">
    <property type="nucleotide sequence ID" value="NZ_JACSQD010000001.1"/>
</dbReference>
<gene>
    <name evidence="3" type="ORF">H9639_03220</name>
</gene>
<dbReference type="Proteomes" id="UP000609874">
    <property type="component" value="Unassembled WGS sequence"/>
</dbReference>
<feature type="transmembrane region" description="Helical" evidence="2">
    <location>
        <begin position="20"/>
        <end position="38"/>
    </location>
</feature>
<keyword evidence="2" id="KW-1133">Transmembrane helix</keyword>
<reference evidence="3 4" key="1">
    <citation type="submission" date="2020-08" db="EMBL/GenBank/DDBJ databases">
        <title>A Genomic Blueprint of the Chicken Gut Microbiome.</title>
        <authorList>
            <person name="Gilroy R."/>
            <person name="Ravi A."/>
            <person name="Getino M."/>
            <person name="Pursley I."/>
            <person name="Horton D.L."/>
            <person name="Alikhan N.-F."/>
            <person name="Baker D."/>
            <person name="Gharbi K."/>
            <person name="Hall N."/>
            <person name="Watson M."/>
            <person name="Adriaenssens E.M."/>
            <person name="Foster-Nyarko E."/>
            <person name="Jarju S."/>
            <person name="Secka A."/>
            <person name="Antonio M."/>
            <person name="Oren A."/>
            <person name="Chaudhuri R."/>
            <person name="La Ragione R.M."/>
            <person name="Hildebrand F."/>
            <person name="Pallen M.J."/>
        </authorList>
    </citation>
    <scope>NUCLEOTIDE SEQUENCE [LARGE SCALE GENOMIC DNA]</scope>
    <source>
        <strain evidence="3 4">Sa2CUA1</strain>
    </source>
</reference>
<evidence type="ECO:0000313" key="4">
    <source>
        <dbReference type="Proteomes" id="UP000609874"/>
    </source>
</evidence>
<evidence type="ECO:0000256" key="1">
    <source>
        <dbReference type="SAM" id="MobiDB-lite"/>
    </source>
</evidence>
<feature type="region of interest" description="Disordered" evidence="1">
    <location>
        <begin position="43"/>
        <end position="63"/>
    </location>
</feature>
<evidence type="ECO:0000256" key="2">
    <source>
        <dbReference type="SAM" id="Phobius"/>
    </source>
</evidence>
<protein>
    <recommendedName>
        <fullName evidence="5">SRPBCC family protein</fullName>
    </recommendedName>
</protein>
<dbReference type="EMBL" id="JACSQD010000001">
    <property type="protein sequence ID" value="MBD7994307.1"/>
    <property type="molecule type" value="Genomic_DNA"/>
</dbReference>
<proteinExistence type="predicted"/>
<feature type="region of interest" description="Disordered" evidence="1">
    <location>
        <begin position="106"/>
        <end position="175"/>
    </location>
</feature>